<keyword evidence="1" id="KW-0812">Transmembrane</keyword>
<feature type="transmembrane region" description="Helical" evidence="1">
    <location>
        <begin position="44"/>
        <end position="64"/>
    </location>
</feature>
<protein>
    <recommendedName>
        <fullName evidence="4">Glycerophosphoryl diester phosphodiesterase membrane domain-containing protein</fullName>
    </recommendedName>
</protein>
<feature type="transmembrane region" description="Helical" evidence="1">
    <location>
        <begin position="227"/>
        <end position="244"/>
    </location>
</feature>
<evidence type="ECO:0000313" key="3">
    <source>
        <dbReference type="Proteomes" id="UP000248795"/>
    </source>
</evidence>
<feature type="transmembrane region" description="Helical" evidence="1">
    <location>
        <begin position="124"/>
        <end position="145"/>
    </location>
</feature>
<evidence type="ECO:0000313" key="2">
    <source>
        <dbReference type="EMBL" id="PZF76229.1"/>
    </source>
</evidence>
<feature type="transmembrane region" description="Helical" evidence="1">
    <location>
        <begin position="85"/>
        <end position="118"/>
    </location>
</feature>
<keyword evidence="1" id="KW-1133">Transmembrane helix</keyword>
<feature type="transmembrane region" description="Helical" evidence="1">
    <location>
        <begin position="181"/>
        <end position="207"/>
    </location>
</feature>
<name>A0A2W2BJ66_9HYPH</name>
<keyword evidence="1" id="KW-0472">Membrane</keyword>
<organism evidence="2 3">
    <name type="scientific">Aestuariivirga litoralis</name>
    <dbReference type="NCBI Taxonomy" id="2650924"/>
    <lineage>
        <taxon>Bacteria</taxon>
        <taxon>Pseudomonadati</taxon>
        <taxon>Pseudomonadota</taxon>
        <taxon>Alphaproteobacteria</taxon>
        <taxon>Hyphomicrobiales</taxon>
        <taxon>Aestuariivirgaceae</taxon>
        <taxon>Aestuariivirga</taxon>
    </lineage>
</organism>
<evidence type="ECO:0000256" key="1">
    <source>
        <dbReference type="SAM" id="Phobius"/>
    </source>
</evidence>
<dbReference type="EMBL" id="QKVK01000006">
    <property type="protein sequence ID" value="PZF76229.1"/>
    <property type="molecule type" value="Genomic_DNA"/>
</dbReference>
<gene>
    <name evidence="2" type="ORF">DK847_13585</name>
</gene>
<sequence length="250" mass="26602">MSWPWMLVYAGVQTLALLFQPDVLVVLSGDGPAALRMTSSGWWTVALLMGISMLAFSSLAVNWHRLLLLDEEAEGVERLRLDGLLWRYLGNTALLILTLVPVAVIAMIAGLSISFSVFGSGNGMGSFLLAFGIALLPVAVVLVVLERLMIKLPAIAIGRSDYGFGAAWDDSRGEFLSLAGFVLMVLGTTYGLGLLASVPFTLLSAVLGTHGGLGPLIGSLWQLAINWIGWIIGLNAITTLYGILAEGREV</sequence>
<accession>A0A2W2BJ66</accession>
<comment type="caution">
    <text evidence="2">The sequence shown here is derived from an EMBL/GenBank/DDBJ whole genome shotgun (WGS) entry which is preliminary data.</text>
</comment>
<proteinExistence type="predicted"/>
<evidence type="ECO:0008006" key="4">
    <source>
        <dbReference type="Google" id="ProtNLM"/>
    </source>
</evidence>
<reference evidence="3" key="1">
    <citation type="submission" date="2018-06" db="EMBL/GenBank/DDBJ databases">
        <title>Aestuariibacter litoralis strain KCTC 52945T.</title>
        <authorList>
            <person name="Li X."/>
            <person name="Salam N."/>
            <person name="Li J.-L."/>
            <person name="Chen Y.-M."/>
            <person name="Yang Z.-W."/>
            <person name="Zhang L.-Y."/>
            <person name="Han M.-X."/>
            <person name="Xiao M."/>
            <person name="Li W.-J."/>
        </authorList>
    </citation>
    <scope>NUCLEOTIDE SEQUENCE [LARGE SCALE GENOMIC DNA]</scope>
    <source>
        <strain evidence="3">KCTC 52945</strain>
    </source>
</reference>
<keyword evidence="3" id="KW-1185">Reference proteome</keyword>
<dbReference type="Proteomes" id="UP000248795">
    <property type="component" value="Unassembled WGS sequence"/>
</dbReference>
<dbReference type="AlphaFoldDB" id="A0A2W2BJ66"/>